<dbReference type="PANTHER" id="PTHR31234:SF42">
    <property type="entry name" value="LATE EMBRYOGENESIS ABUNDANT (LEA) HYDROXYPROLINE-RICH GLYCOPROTEIN FAMILY"/>
    <property type="match status" value="1"/>
</dbReference>
<dbReference type="OMA" id="PYPQGGI"/>
<sequence length="326" mass="37581">MSRHRETNPYFLDTDPQRQVPHHPQPQHDPNLIRPRQQRRRQNQNPQPQHGPTPQSASQPPPPPHHHTQLHQPPQSPNPHFAPLHQNQTKIEHPQPHHGPETHFPIHQLPQHMTQQVQPRHSTQPISPHGPRMPVPQKTGAHTWLIGALCGLFWIMVFLVGLVVLILYLMFRPRSPKFDVSSASLNAAYLDMGYLLNADMTLLANFTNPSKKATVDFHYMVVNLYYHKTLIATTYVDPFSAMKAESKFRNVHLLSSQVRLPLKESQQMQQQIESNRVRFEVKGLLKTRSNLGRFFRYSYWLYGHCIIEVTGPPSGVLVGKKCVTKR</sequence>
<evidence type="ECO:0000313" key="5">
    <source>
        <dbReference type="EMBL" id="PSS26910.1"/>
    </source>
</evidence>
<keyword evidence="4" id="KW-0812">Transmembrane</keyword>
<feature type="transmembrane region" description="Helical" evidence="4">
    <location>
        <begin position="144"/>
        <end position="171"/>
    </location>
</feature>
<keyword evidence="6" id="KW-1185">Reference proteome</keyword>
<comment type="subcellular location">
    <subcellularLocation>
        <location evidence="1">Membrane</location>
    </subcellularLocation>
</comment>
<evidence type="ECO:0000256" key="1">
    <source>
        <dbReference type="ARBA" id="ARBA00004370"/>
    </source>
</evidence>
<name>A0A2R6REC4_ACTCC</name>
<keyword evidence="2 4" id="KW-0472">Membrane</keyword>
<evidence type="ECO:0000313" key="6">
    <source>
        <dbReference type="Proteomes" id="UP000241394"/>
    </source>
</evidence>
<gene>
    <name evidence="5" type="ORF">CEY00_Acc08207</name>
</gene>
<evidence type="ECO:0000256" key="3">
    <source>
        <dbReference type="SAM" id="MobiDB-lite"/>
    </source>
</evidence>
<dbReference type="EMBL" id="NKQK01000007">
    <property type="protein sequence ID" value="PSS26910.1"/>
    <property type="molecule type" value="Genomic_DNA"/>
</dbReference>
<dbReference type="InterPro" id="IPR044839">
    <property type="entry name" value="NDR1-like"/>
</dbReference>
<organism evidence="5 6">
    <name type="scientific">Actinidia chinensis var. chinensis</name>
    <name type="common">Chinese soft-hair kiwi</name>
    <dbReference type="NCBI Taxonomy" id="1590841"/>
    <lineage>
        <taxon>Eukaryota</taxon>
        <taxon>Viridiplantae</taxon>
        <taxon>Streptophyta</taxon>
        <taxon>Embryophyta</taxon>
        <taxon>Tracheophyta</taxon>
        <taxon>Spermatophyta</taxon>
        <taxon>Magnoliopsida</taxon>
        <taxon>eudicotyledons</taxon>
        <taxon>Gunneridae</taxon>
        <taxon>Pentapetalae</taxon>
        <taxon>asterids</taxon>
        <taxon>Ericales</taxon>
        <taxon>Actinidiaceae</taxon>
        <taxon>Actinidia</taxon>
    </lineage>
</organism>
<dbReference type="GO" id="GO:0098542">
    <property type="term" value="P:defense response to other organism"/>
    <property type="evidence" value="ECO:0007669"/>
    <property type="project" value="InterPro"/>
</dbReference>
<dbReference type="FunCoup" id="A0A2R6REC4">
    <property type="interactions" value="1183"/>
</dbReference>
<proteinExistence type="predicted"/>
<dbReference type="InParanoid" id="A0A2R6REC4"/>
<dbReference type="PANTHER" id="PTHR31234">
    <property type="entry name" value="LATE EMBRYOGENESIS ABUNDANT (LEA) HYDROXYPROLINE-RICH GLYCOPROTEIN FAMILY"/>
    <property type="match status" value="1"/>
</dbReference>
<dbReference type="AlphaFoldDB" id="A0A2R6REC4"/>
<reference evidence="5 6" key="1">
    <citation type="submission" date="2017-07" db="EMBL/GenBank/DDBJ databases">
        <title>An improved, manually edited Actinidia chinensis var. chinensis (kiwifruit) genome highlights the challenges associated with draft genomes and gene prediction in plants.</title>
        <authorList>
            <person name="Pilkington S."/>
            <person name="Crowhurst R."/>
            <person name="Hilario E."/>
            <person name="Nardozza S."/>
            <person name="Fraser L."/>
            <person name="Peng Y."/>
            <person name="Gunaseelan K."/>
            <person name="Simpson R."/>
            <person name="Tahir J."/>
            <person name="Deroles S."/>
            <person name="Templeton K."/>
            <person name="Luo Z."/>
            <person name="Davy M."/>
            <person name="Cheng C."/>
            <person name="Mcneilage M."/>
            <person name="Scaglione D."/>
            <person name="Liu Y."/>
            <person name="Zhang Q."/>
            <person name="Datson P."/>
            <person name="De Silva N."/>
            <person name="Gardiner S."/>
            <person name="Bassett H."/>
            <person name="Chagne D."/>
            <person name="Mccallum J."/>
            <person name="Dzierzon H."/>
            <person name="Deng C."/>
            <person name="Wang Y.-Y."/>
            <person name="Barron N."/>
            <person name="Manako K."/>
            <person name="Bowen J."/>
            <person name="Foster T."/>
            <person name="Erridge Z."/>
            <person name="Tiffin H."/>
            <person name="Waite C."/>
            <person name="Davies K."/>
            <person name="Grierson E."/>
            <person name="Laing W."/>
            <person name="Kirk R."/>
            <person name="Chen X."/>
            <person name="Wood M."/>
            <person name="Montefiori M."/>
            <person name="Brummell D."/>
            <person name="Schwinn K."/>
            <person name="Catanach A."/>
            <person name="Fullerton C."/>
            <person name="Li D."/>
            <person name="Meiyalaghan S."/>
            <person name="Nieuwenhuizen N."/>
            <person name="Read N."/>
            <person name="Prakash R."/>
            <person name="Hunter D."/>
            <person name="Zhang H."/>
            <person name="Mckenzie M."/>
            <person name="Knabel M."/>
            <person name="Harris A."/>
            <person name="Allan A."/>
            <person name="Chen A."/>
            <person name="Janssen B."/>
            <person name="Plunkett B."/>
            <person name="Dwamena C."/>
            <person name="Voogd C."/>
            <person name="Leif D."/>
            <person name="Lafferty D."/>
            <person name="Souleyre E."/>
            <person name="Varkonyi-Gasic E."/>
            <person name="Gambi F."/>
            <person name="Hanley J."/>
            <person name="Yao J.-L."/>
            <person name="Cheung J."/>
            <person name="David K."/>
            <person name="Warren B."/>
            <person name="Marsh K."/>
            <person name="Snowden K."/>
            <person name="Lin-Wang K."/>
            <person name="Brian L."/>
            <person name="Martinez-Sanchez M."/>
            <person name="Wang M."/>
            <person name="Ileperuma N."/>
            <person name="Macnee N."/>
            <person name="Campin R."/>
            <person name="Mcatee P."/>
            <person name="Drummond R."/>
            <person name="Espley R."/>
            <person name="Ireland H."/>
            <person name="Wu R."/>
            <person name="Atkinson R."/>
            <person name="Karunairetnam S."/>
            <person name="Bulley S."/>
            <person name="Chunkath S."/>
            <person name="Hanley Z."/>
            <person name="Storey R."/>
            <person name="Thrimawithana A."/>
            <person name="Thomson S."/>
            <person name="David C."/>
            <person name="Testolin R."/>
        </authorList>
    </citation>
    <scope>NUCLEOTIDE SEQUENCE [LARGE SCALE GENOMIC DNA]</scope>
    <source>
        <strain evidence="6">cv. Red5</strain>
        <tissue evidence="5">Young leaf</tissue>
    </source>
</reference>
<feature type="compositionally biased region" description="Low complexity" evidence="3">
    <location>
        <begin position="43"/>
        <end position="58"/>
    </location>
</feature>
<dbReference type="GO" id="GO:0005886">
    <property type="term" value="C:plasma membrane"/>
    <property type="evidence" value="ECO:0007669"/>
    <property type="project" value="TreeGrafter"/>
</dbReference>
<reference evidence="6" key="2">
    <citation type="journal article" date="2018" name="BMC Genomics">
        <title>A manually annotated Actinidia chinensis var. chinensis (kiwifruit) genome highlights the challenges associated with draft genomes and gene prediction in plants.</title>
        <authorList>
            <person name="Pilkington S.M."/>
            <person name="Crowhurst R."/>
            <person name="Hilario E."/>
            <person name="Nardozza S."/>
            <person name="Fraser L."/>
            <person name="Peng Y."/>
            <person name="Gunaseelan K."/>
            <person name="Simpson R."/>
            <person name="Tahir J."/>
            <person name="Deroles S.C."/>
            <person name="Templeton K."/>
            <person name="Luo Z."/>
            <person name="Davy M."/>
            <person name="Cheng C."/>
            <person name="McNeilage M."/>
            <person name="Scaglione D."/>
            <person name="Liu Y."/>
            <person name="Zhang Q."/>
            <person name="Datson P."/>
            <person name="De Silva N."/>
            <person name="Gardiner S.E."/>
            <person name="Bassett H."/>
            <person name="Chagne D."/>
            <person name="McCallum J."/>
            <person name="Dzierzon H."/>
            <person name="Deng C."/>
            <person name="Wang Y.Y."/>
            <person name="Barron L."/>
            <person name="Manako K."/>
            <person name="Bowen J."/>
            <person name="Foster T.M."/>
            <person name="Erridge Z.A."/>
            <person name="Tiffin H."/>
            <person name="Waite C.N."/>
            <person name="Davies K.M."/>
            <person name="Grierson E.P."/>
            <person name="Laing W.A."/>
            <person name="Kirk R."/>
            <person name="Chen X."/>
            <person name="Wood M."/>
            <person name="Montefiori M."/>
            <person name="Brummell D.A."/>
            <person name="Schwinn K.E."/>
            <person name="Catanach A."/>
            <person name="Fullerton C."/>
            <person name="Li D."/>
            <person name="Meiyalaghan S."/>
            <person name="Nieuwenhuizen N."/>
            <person name="Read N."/>
            <person name="Prakash R."/>
            <person name="Hunter D."/>
            <person name="Zhang H."/>
            <person name="McKenzie M."/>
            <person name="Knabel M."/>
            <person name="Harris A."/>
            <person name="Allan A.C."/>
            <person name="Gleave A."/>
            <person name="Chen A."/>
            <person name="Janssen B.J."/>
            <person name="Plunkett B."/>
            <person name="Ampomah-Dwamena C."/>
            <person name="Voogd C."/>
            <person name="Leif D."/>
            <person name="Lafferty D."/>
            <person name="Souleyre E.J.F."/>
            <person name="Varkonyi-Gasic E."/>
            <person name="Gambi F."/>
            <person name="Hanley J."/>
            <person name="Yao J.L."/>
            <person name="Cheung J."/>
            <person name="David K.M."/>
            <person name="Warren B."/>
            <person name="Marsh K."/>
            <person name="Snowden K.C."/>
            <person name="Lin-Wang K."/>
            <person name="Brian L."/>
            <person name="Martinez-Sanchez M."/>
            <person name="Wang M."/>
            <person name="Ileperuma N."/>
            <person name="Macnee N."/>
            <person name="Campin R."/>
            <person name="McAtee P."/>
            <person name="Drummond R.S.M."/>
            <person name="Espley R.V."/>
            <person name="Ireland H.S."/>
            <person name="Wu R."/>
            <person name="Atkinson R.G."/>
            <person name="Karunairetnam S."/>
            <person name="Bulley S."/>
            <person name="Chunkath S."/>
            <person name="Hanley Z."/>
            <person name="Storey R."/>
            <person name="Thrimawithana A.H."/>
            <person name="Thomson S."/>
            <person name="David C."/>
            <person name="Testolin R."/>
            <person name="Huang H."/>
            <person name="Hellens R.P."/>
            <person name="Schaffer R.J."/>
        </authorList>
    </citation>
    <scope>NUCLEOTIDE SEQUENCE [LARGE SCALE GENOMIC DNA]</scope>
    <source>
        <strain evidence="6">cv. Red5</strain>
    </source>
</reference>
<keyword evidence="4" id="KW-1133">Transmembrane helix</keyword>
<evidence type="ECO:0000256" key="4">
    <source>
        <dbReference type="SAM" id="Phobius"/>
    </source>
</evidence>
<evidence type="ECO:0000256" key="2">
    <source>
        <dbReference type="ARBA" id="ARBA00023136"/>
    </source>
</evidence>
<comment type="caution">
    <text evidence="5">The sequence shown here is derived from an EMBL/GenBank/DDBJ whole genome shotgun (WGS) entry which is preliminary data.</text>
</comment>
<accession>A0A2R6REC4</accession>
<feature type="compositionally biased region" description="Polar residues" evidence="3">
    <location>
        <begin position="112"/>
        <end position="126"/>
    </location>
</feature>
<protein>
    <recommendedName>
        <fullName evidence="7">Late embryogenesis abundant protein LEA-2 subgroup domain-containing protein</fullName>
    </recommendedName>
</protein>
<dbReference type="OrthoDB" id="1924574at2759"/>
<dbReference type="Proteomes" id="UP000241394">
    <property type="component" value="Chromosome LG7"/>
</dbReference>
<dbReference type="STRING" id="1590841.A0A2R6REC4"/>
<dbReference type="Gramene" id="PSS26910">
    <property type="protein sequence ID" value="PSS26910"/>
    <property type="gene ID" value="CEY00_Acc08207"/>
</dbReference>
<feature type="region of interest" description="Disordered" evidence="3">
    <location>
        <begin position="112"/>
        <end position="134"/>
    </location>
</feature>
<feature type="region of interest" description="Disordered" evidence="3">
    <location>
        <begin position="1"/>
        <end position="84"/>
    </location>
</feature>
<evidence type="ECO:0008006" key="7">
    <source>
        <dbReference type="Google" id="ProtNLM"/>
    </source>
</evidence>